<evidence type="ECO:0000313" key="2">
    <source>
        <dbReference type="Proteomes" id="UP001235064"/>
    </source>
</evidence>
<evidence type="ECO:0008006" key="3">
    <source>
        <dbReference type="Google" id="ProtNLM"/>
    </source>
</evidence>
<organism evidence="1 2">
    <name type="scientific">Microbacterium candidum</name>
    <dbReference type="NCBI Taxonomy" id="3041922"/>
    <lineage>
        <taxon>Bacteria</taxon>
        <taxon>Bacillati</taxon>
        <taxon>Actinomycetota</taxon>
        <taxon>Actinomycetes</taxon>
        <taxon>Micrococcales</taxon>
        <taxon>Microbacteriaceae</taxon>
        <taxon>Microbacterium</taxon>
    </lineage>
</organism>
<evidence type="ECO:0000313" key="1">
    <source>
        <dbReference type="EMBL" id="MDL9978634.1"/>
    </source>
</evidence>
<gene>
    <name evidence="1" type="ORF">QSV35_04765</name>
</gene>
<dbReference type="EMBL" id="JASXSZ010000001">
    <property type="protein sequence ID" value="MDL9978634.1"/>
    <property type="molecule type" value="Genomic_DNA"/>
</dbReference>
<protein>
    <recommendedName>
        <fullName evidence="3">Transposase</fullName>
    </recommendedName>
</protein>
<comment type="caution">
    <text evidence="1">The sequence shown here is derived from an EMBL/GenBank/DDBJ whole genome shotgun (WGS) entry which is preliminary data.</text>
</comment>
<reference evidence="1 2" key="1">
    <citation type="submission" date="2023-06" db="EMBL/GenBank/DDBJ databases">
        <title>Microbacterium sp. nov., isolated from a waste landfill.</title>
        <authorList>
            <person name="Wen W."/>
        </authorList>
    </citation>
    <scope>NUCLEOTIDE SEQUENCE [LARGE SCALE GENOMIC DNA]</scope>
    <source>
        <strain evidence="1 2">ASV49</strain>
    </source>
</reference>
<proteinExistence type="predicted"/>
<dbReference type="RefSeq" id="WP_286287212.1">
    <property type="nucleotide sequence ID" value="NZ_JASXSZ010000001.1"/>
</dbReference>
<sequence length="175" mass="20021">MSKAYIDPDEWSESFTPSAINTLRERCKEAANTLRARGTQPTELAAVDEVVTVPRSFMGFNRRPEYRRERRVLLWGWPLREVQTLMGTSGNEWFRWTVTAALGVDGNLYRVELHREQRNGVPTSDDGKVTVSLLADTEFDLFEVVDPENFRNTGPIGYWNRFPGHLGNMVDTLLA</sequence>
<accession>A0ABT7MW10</accession>
<keyword evidence="2" id="KW-1185">Reference proteome</keyword>
<dbReference type="Proteomes" id="UP001235064">
    <property type="component" value="Unassembled WGS sequence"/>
</dbReference>
<name>A0ABT7MW10_9MICO</name>